<organism evidence="3 4">
    <name type="scientific">Calocera cornea HHB12733</name>
    <dbReference type="NCBI Taxonomy" id="1353952"/>
    <lineage>
        <taxon>Eukaryota</taxon>
        <taxon>Fungi</taxon>
        <taxon>Dikarya</taxon>
        <taxon>Basidiomycota</taxon>
        <taxon>Agaricomycotina</taxon>
        <taxon>Dacrymycetes</taxon>
        <taxon>Dacrymycetales</taxon>
        <taxon>Dacrymycetaceae</taxon>
        <taxon>Calocera</taxon>
    </lineage>
</organism>
<evidence type="ECO:0000256" key="1">
    <source>
        <dbReference type="SAM" id="SignalP"/>
    </source>
</evidence>
<dbReference type="EMBL" id="KV423971">
    <property type="protein sequence ID" value="KZT56864.1"/>
    <property type="molecule type" value="Genomic_DNA"/>
</dbReference>
<feature type="domain" description="DUF1996" evidence="2">
    <location>
        <begin position="30"/>
        <end position="252"/>
    </location>
</feature>
<accession>A0A165FK10</accession>
<dbReference type="AlphaFoldDB" id="A0A165FK10"/>
<keyword evidence="1" id="KW-0732">Signal</keyword>
<evidence type="ECO:0000259" key="2">
    <source>
        <dbReference type="Pfam" id="PF09362"/>
    </source>
</evidence>
<evidence type="ECO:0000313" key="4">
    <source>
        <dbReference type="Proteomes" id="UP000076842"/>
    </source>
</evidence>
<dbReference type="PANTHER" id="PTHR43662:SF3">
    <property type="entry name" value="DOMAIN PROTEIN, PUTATIVE (AFU_ORTHOLOGUE AFUA_6G11970)-RELATED"/>
    <property type="match status" value="1"/>
</dbReference>
<dbReference type="PANTHER" id="PTHR43662">
    <property type="match status" value="1"/>
</dbReference>
<protein>
    <recommendedName>
        <fullName evidence="2">DUF1996 domain-containing protein</fullName>
    </recommendedName>
</protein>
<dbReference type="OrthoDB" id="74764at2759"/>
<keyword evidence="4" id="KW-1185">Reference proteome</keyword>
<sequence length="397" mass="41954">MLLPVLLPLLVSPAHAFLLMAQPIVLARMDPVVQPGIVSQHTHAVIGGSAFQTTYDSDTYGAARCTTMEVTPDKSNYWSPAVFGRNRNGTVEPLGVREIRAYYLLQGNASVVAFPNGLKMLAGNAMSLNATGNTYDGSAYAQFDCQQGDSGPTDGAAMRGFPPYVCEGFLRASIPFPNCWDGHNLDSPDHHAHTAYAGNGGGGDCPDGYPVRFPQLILEYGWESSMYAADALILENGDTTGYSLHADFAMGWNRNILTAALNDPTCQHRENLYGSGTQCATLLPYVNSGSSQCTLAGHIPQEAVGLVQPLLELPGCNSAWSSGNKPACRAPDSTGIGAPSDFVDWSGMSVPVWEAAASGGKPKGKGKGHRRMLRLPSAKRHVHFLAGAATAAAVAAL</sequence>
<dbReference type="InterPro" id="IPR018535">
    <property type="entry name" value="DUF1996"/>
</dbReference>
<dbReference type="Pfam" id="PF09362">
    <property type="entry name" value="DUF1996"/>
    <property type="match status" value="1"/>
</dbReference>
<name>A0A165FK10_9BASI</name>
<gene>
    <name evidence="3" type="ORF">CALCODRAFT_509191</name>
</gene>
<evidence type="ECO:0000313" key="3">
    <source>
        <dbReference type="EMBL" id="KZT56864.1"/>
    </source>
</evidence>
<feature type="chain" id="PRO_5007857733" description="DUF1996 domain-containing protein" evidence="1">
    <location>
        <begin position="17"/>
        <end position="397"/>
    </location>
</feature>
<reference evidence="3 4" key="1">
    <citation type="journal article" date="2016" name="Mol. Biol. Evol.">
        <title>Comparative Genomics of Early-Diverging Mushroom-Forming Fungi Provides Insights into the Origins of Lignocellulose Decay Capabilities.</title>
        <authorList>
            <person name="Nagy L.G."/>
            <person name="Riley R."/>
            <person name="Tritt A."/>
            <person name="Adam C."/>
            <person name="Daum C."/>
            <person name="Floudas D."/>
            <person name="Sun H."/>
            <person name="Yadav J.S."/>
            <person name="Pangilinan J."/>
            <person name="Larsson K.H."/>
            <person name="Matsuura K."/>
            <person name="Barry K."/>
            <person name="Labutti K."/>
            <person name="Kuo R."/>
            <person name="Ohm R.A."/>
            <person name="Bhattacharya S.S."/>
            <person name="Shirouzu T."/>
            <person name="Yoshinaga Y."/>
            <person name="Martin F.M."/>
            <person name="Grigoriev I.V."/>
            <person name="Hibbett D.S."/>
        </authorList>
    </citation>
    <scope>NUCLEOTIDE SEQUENCE [LARGE SCALE GENOMIC DNA]</scope>
    <source>
        <strain evidence="3 4">HHB12733</strain>
    </source>
</reference>
<dbReference type="STRING" id="1353952.A0A165FK10"/>
<dbReference type="Proteomes" id="UP000076842">
    <property type="component" value="Unassembled WGS sequence"/>
</dbReference>
<proteinExistence type="predicted"/>
<dbReference type="InParanoid" id="A0A165FK10"/>
<feature type="signal peptide" evidence="1">
    <location>
        <begin position="1"/>
        <end position="16"/>
    </location>
</feature>